<dbReference type="OrthoDB" id="9770871at2"/>
<keyword evidence="4" id="KW-1185">Reference proteome</keyword>
<sequence>MRIVSALTLSLLLCFAACGGNSSNNGGSGGSGGGGSASVPQFQHVAIVVLENASYHDVIGNTQMPWLSGLAGKYASLQSYYANAHPSIPNYFMLTTGQTITFDDAFSNTVSSDNLARDITSAGLTWKAYEESIPAAAYTGASTGLYIERHDPFSYFSDVRGTAQANNIVPSSQLSADIGANSLPNFLWITPNALNSAHSCPASNANCTLNDRLAAADAWLSANVQPLLSNSEFASNGLLIVVFDEGDDTDLDHGGGHVVCVLAGAHVKQGYTSSATYQHQDVLSLIGHALKLSSVPGAGATGGTMTEFFQ</sequence>
<evidence type="ECO:0000313" key="4">
    <source>
        <dbReference type="Proteomes" id="UP000002432"/>
    </source>
</evidence>
<dbReference type="InterPro" id="IPR017850">
    <property type="entry name" value="Alkaline_phosphatase_core_sf"/>
</dbReference>
<dbReference type="Gene3D" id="3.40.720.10">
    <property type="entry name" value="Alkaline Phosphatase, subunit A"/>
    <property type="match status" value="1"/>
</dbReference>
<feature type="chain" id="PRO_5004191500" evidence="2">
    <location>
        <begin position="20"/>
        <end position="310"/>
    </location>
</feature>
<dbReference type="STRING" id="204669.Acid345_4401"/>
<dbReference type="GO" id="GO:0009395">
    <property type="term" value="P:phospholipid catabolic process"/>
    <property type="evidence" value="ECO:0007669"/>
    <property type="project" value="TreeGrafter"/>
</dbReference>
<dbReference type="PANTHER" id="PTHR31956:SF8">
    <property type="entry name" value="ACID PHOSPHATASE PHOA (AFU_ORTHOLOGUE AFUA_1G03570)"/>
    <property type="match status" value="1"/>
</dbReference>
<dbReference type="PANTHER" id="PTHR31956">
    <property type="entry name" value="NON-SPECIFIC PHOSPHOLIPASE C4-RELATED"/>
    <property type="match status" value="1"/>
</dbReference>
<accession>Q1II99</accession>
<dbReference type="GO" id="GO:0016788">
    <property type="term" value="F:hydrolase activity, acting on ester bonds"/>
    <property type="evidence" value="ECO:0007669"/>
    <property type="project" value="InterPro"/>
</dbReference>
<feature type="signal peptide" evidence="2">
    <location>
        <begin position="1"/>
        <end position="19"/>
    </location>
</feature>
<dbReference type="Pfam" id="PF04185">
    <property type="entry name" value="Phosphoesterase"/>
    <property type="match status" value="1"/>
</dbReference>
<evidence type="ECO:0000313" key="3">
    <source>
        <dbReference type="EMBL" id="ABF43401.1"/>
    </source>
</evidence>
<organism evidence="3 4">
    <name type="scientific">Koribacter versatilis (strain Ellin345)</name>
    <dbReference type="NCBI Taxonomy" id="204669"/>
    <lineage>
        <taxon>Bacteria</taxon>
        <taxon>Pseudomonadati</taxon>
        <taxon>Acidobacteriota</taxon>
        <taxon>Terriglobia</taxon>
        <taxon>Terriglobales</taxon>
        <taxon>Candidatus Korobacteraceae</taxon>
        <taxon>Candidatus Korobacter</taxon>
    </lineage>
</organism>
<protein>
    <submittedName>
        <fullName evidence="3">Phosphoesterase</fullName>
    </submittedName>
</protein>
<reference evidence="3 4" key="1">
    <citation type="journal article" date="2009" name="Appl. Environ. Microbiol.">
        <title>Three genomes from the phylum Acidobacteria provide insight into the lifestyles of these microorganisms in soils.</title>
        <authorList>
            <person name="Ward N.L."/>
            <person name="Challacombe J.F."/>
            <person name="Janssen P.H."/>
            <person name="Henrissat B."/>
            <person name="Coutinho P.M."/>
            <person name="Wu M."/>
            <person name="Xie G."/>
            <person name="Haft D.H."/>
            <person name="Sait M."/>
            <person name="Badger J."/>
            <person name="Barabote R.D."/>
            <person name="Bradley B."/>
            <person name="Brettin T.S."/>
            <person name="Brinkac L.M."/>
            <person name="Bruce D."/>
            <person name="Creasy T."/>
            <person name="Daugherty S.C."/>
            <person name="Davidsen T.M."/>
            <person name="DeBoy R.T."/>
            <person name="Detter J.C."/>
            <person name="Dodson R.J."/>
            <person name="Durkin A.S."/>
            <person name="Ganapathy A."/>
            <person name="Gwinn-Giglio M."/>
            <person name="Han C.S."/>
            <person name="Khouri H."/>
            <person name="Kiss H."/>
            <person name="Kothari S.P."/>
            <person name="Madupu R."/>
            <person name="Nelson K.E."/>
            <person name="Nelson W.C."/>
            <person name="Paulsen I."/>
            <person name="Penn K."/>
            <person name="Ren Q."/>
            <person name="Rosovitz M.J."/>
            <person name="Selengut J.D."/>
            <person name="Shrivastava S."/>
            <person name="Sullivan S.A."/>
            <person name="Tapia R."/>
            <person name="Thompson L.S."/>
            <person name="Watkins K.L."/>
            <person name="Yang Q."/>
            <person name="Yu C."/>
            <person name="Zafar N."/>
            <person name="Zhou L."/>
            <person name="Kuske C.R."/>
        </authorList>
    </citation>
    <scope>NUCLEOTIDE SEQUENCE [LARGE SCALE GENOMIC DNA]</scope>
    <source>
        <strain evidence="3 4">Ellin345</strain>
    </source>
</reference>
<dbReference type="KEGG" id="aba:Acid345_4401"/>
<dbReference type="InterPro" id="IPR007312">
    <property type="entry name" value="Phosphoesterase"/>
</dbReference>
<evidence type="ECO:0000256" key="1">
    <source>
        <dbReference type="ARBA" id="ARBA00022801"/>
    </source>
</evidence>
<dbReference type="HOGENOM" id="CLU_027977_1_0_0"/>
<proteinExistence type="predicted"/>
<dbReference type="EMBL" id="CP000360">
    <property type="protein sequence ID" value="ABF43401.1"/>
    <property type="molecule type" value="Genomic_DNA"/>
</dbReference>
<evidence type="ECO:0000256" key="2">
    <source>
        <dbReference type="SAM" id="SignalP"/>
    </source>
</evidence>
<keyword evidence="1" id="KW-0378">Hydrolase</keyword>
<dbReference type="eggNOG" id="COG3511">
    <property type="taxonomic scope" value="Bacteria"/>
</dbReference>
<dbReference type="Proteomes" id="UP000002432">
    <property type="component" value="Chromosome"/>
</dbReference>
<dbReference type="RefSeq" id="WP_011525198.1">
    <property type="nucleotide sequence ID" value="NC_008009.1"/>
</dbReference>
<keyword evidence="2" id="KW-0732">Signal</keyword>
<dbReference type="EnsemblBacteria" id="ABF43401">
    <property type="protein sequence ID" value="ABF43401"/>
    <property type="gene ID" value="Acid345_4401"/>
</dbReference>
<dbReference type="SUPFAM" id="SSF53649">
    <property type="entry name" value="Alkaline phosphatase-like"/>
    <property type="match status" value="1"/>
</dbReference>
<gene>
    <name evidence="3" type="ordered locus">Acid345_4401</name>
</gene>
<name>Q1II99_KORVE</name>
<dbReference type="AlphaFoldDB" id="Q1II99"/>